<dbReference type="InterPro" id="IPR013785">
    <property type="entry name" value="Aldolase_TIM"/>
</dbReference>
<keyword evidence="3" id="KW-0288">FMN</keyword>
<accession>A0ABY4R0N6</accession>
<dbReference type="Pfam" id="PF00724">
    <property type="entry name" value="Oxidored_FMN"/>
    <property type="match status" value="1"/>
</dbReference>
<sequence>MTPPQSAPPPSTIDERNPMSLLLSELSLRDVTFRNRAWVAPMCQYSSVDGHPTDWHLVHLGALARGGAGLVITEATAITPRGRISPSDAGIWSDAQAQDYERITSFIRGQGAVAGIQLSHAGRKASTRTPWLGRGSVPLSEGGWLTGGPSAVAYPGLDAPSALDVAELDQLVGDWAAAARRAVQAGFQVIELHAAHGYLLHQFLSPLSNRREDEYGGDLDGRARLLLRVVDAVRSTIPEGMPLFVRVSATDWVPGGLQVDEVAELARQLASRGVDLIDVSSGGNSPDQQIPVGPGYQVPLASRVRQVSGLPVAAVGLITEPKQAEEILAEGSADAVLIARAALREPSWPQRAAFELGDDLAWPPQYERARP</sequence>
<gene>
    <name evidence="7" type="ORF">M6D93_05210</name>
</gene>
<keyword evidence="5" id="KW-0560">Oxidoreductase</keyword>
<proteinExistence type="predicted"/>
<dbReference type="InterPro" id="IPR044152">
    <property type="entry name" value="YqjM-like"/>
</dbReference>
<feature type="domain" description="NADH:flavin oxidoreductase/NADH oxidase N-terminal" evidence="6">
    <location>
        <begin position="26"/>
        <end position="355"/>
    </location>
</feature>
<keyword evidence="2" id="KW-0285">Flavoprotein</keyword>
<reference evidence="7" key="1">
    <citation type="journal article" date="2018" name="Int. J. Syst. Evol. Microbiol.">
        <title>Jatrophihabitans telluris sp. nov., isolated from sediment soil of lava forest wetlands and the emended description of the genus Jatrophihabitans.</title>
        <authorList>
            <person name="Lee K.C."/>
            <person name="Suh M.K."/>
            <person name="Eom M.K."/>
            <person name="Kim K.K."/>
            <person name="Kim J.S."/>
            <person name="Kim D.S."/>
            <person name="Ko S.H."/>
            <person name="Shin Y.K."/>
            <person name="Lee J.S."/>
        </authorList>
    </citation>
    <scope>NUCLEOTIDE SEQUENCE</scope>
    <source>
        <strain evidence="7">N237</strain>
    </source>
</reference>
<dbReference type="PANTHER" id="PTHR43303:SF4">
    <property type="entry name" value="NADPH DEHYDROGENASE C23G7.10C-RELATED"/>
    <property type="match status" value="1"/>
</dbReference>
<dbReference type="EMBL" id="CP097332">
    <property type="protein sequence ID" value="UQX89404.1"/>
    <property type="molecule type" value="Genomic_DNA"/>
</dbReference>
<dbReference type="SUPFAM" id="SSF51395">
    <property type="entry name" value="FMN-linked oxidoreductases"/>
    <property type="match status" value="1"/>
</dbReference>
<organism evidence="7 8">
    <name type="scientific">Jatrophihabitans telluris</name>
    <dbReference type="NCBI Taxonomy" id="2038343"/>
    <lineage>
        <taxon>Bacteria</taxon>
        <taxon>Bacillati</taxon>
        <taxon>Actinomycetota</taxon>
        <taxon>Actinomycetes</taxon>
        <taxon>Jatrophihabitantales</taxon>
        <taxon>Jatrophihabitantaceae</taxon>
        <taxon>Jatrophihabitans</taxon>
    </lineage>
</organism>
<evidence type="ECO:0000256" key="1">
    <source>
        <dbReference type="ARBA" id="ARBA00001917"/>
    </source>
</evidence>
<dbReference type="PANTHER" id="PTHR43303">
    <property type="entry name" value="NADPH DEHYDROGENASE C23G7.10C-RELATED"/>
    <property type="match status" value="1"/>
</dbReference>
<protein>
    <submittedName>
        <fullName evidence="7">NADH:flavin oxidoreductase/NADH oxidase</fullName>
    </submittedName>
</protein>
<evidence type="ECO:0000313" key="7">
    <source>
        <dbReference type="EMBL" id="UQX89404.1"/>
    </source>
</evidence>
<dbReference type="InterPro" id="IPR001155">
    <property type="entry name" value="OxRdtase_FMN_N"/>
</dbReference>
<evidence type="ECO:0000313" key="8">
    <source>
        <dbReference type="Proteomes" id="UP001056336"/>
    </source>
</evidence>
<evidence type="ECO:0000256" key="3">
    <source>
        <dbReference type="ARBA" id="ARBA00022643"/>
    </source>
</evidence>
<evidence type="ECO:0000259" key="6">
    <source>
        <dbReference type="Pfam" id="PF00724"/>
    </source>
</evidence>
<reference evidence="7" key="2">
    <citation type="submission" date="2022-05" db="EMBL/GenBank/DDBJ databases">
        <authorList>
            <person name="Kim J.-S."/>
            <person name="Lee K."/>
            <person name="Suh M."/>
            <person name="Eom M."/>
            <person name="Kim J.-S."/>
            <person name="Kim D.-S."/>
            <person name="Ko S.-H."/>
            <person name="Shin Y."/>
            <person name="Lee J.-S."/>
        </authorList>
    </citation>
    <scope>NUCLEOTIDE SEQUENCE</scope>
    <source>
        <strain evidence="7">N237</strain>
    </source>
</reference>
<evidence type="ECO:0000256" key="5">
    <source>
        <dbReference type="ARBA" id="ARBA00023002"/>
    </source>
</evidence>
<name>A0ABY4R0N6_9ACTN</name>
<dbReference type="CDD" id="cd02932">
    <property type="entry name" value="OYE_YqiM_FMN"/>
    <property type="match status" value="1"/>
</dbReference>
<keyword evidence="4" id="KW-0521">NADP</keyword>
<dbReference type="Proteomes" id="UP001056336">
    <property type="component" value="Chromosome"/>
</dbReference>
<keyword evidence="8" id="KW-1185">Reference proteome</keyword>
<evidence type="ECO:0000256" key="4">
    <source>
        <dbReference type="ARBA" id="ARBA00022857"/>
    </source>
</evidence>
<comment type="cofactor">
    <cofactor evidence="1">
        <name>FMN</name>
        <dbReference type="ChEBI" id="CHEBI:58210"/>
    </cofactor>
</comment>
<dbReference type="Gene3D" id="3.20.20.70">
    <property type="entry name" value="Aldolase class I"/>
    <property type="match status" value="1"/>
</dbReference>
<evidence type="ECO:0000256" key="2">
    <source>
        <dbReference type="ARBA" id="ARBA00022630"/>
    </source>
</evidence>